<gene>
    <name evidence="3" type="ORF">C9374_008675</name>
</gene>
<organism evidence="3 4">
    <name type="scientific">Naegleria lovaniensis</name>
    <name type="common">Amoeba</name>
    <dbReference type="NCBI Taxonomy" id="51637"/>
    <lineage>
        <taxon>Eukaryota</taxon>
        <taxon>Discoba</taxon>
        <taxon>Heterolobosea</taxon>
        <taxon>Tetramitia</taxon>
        <taxon>Eutetramitia</taxon>
        <taxon>Vahlkampfiidae</taxon>
        <taxon>Naegleria</taxon>
    </lineage>
</organism>
<keyword evidence="4" id="KW-1185">Reference proteome</keyword>
<feature type="compositionally biased region" description="Low complexity" evidence="2">
    <location>
        <begin position="256"/>
        <end position="268"/>
    </location>
</feature>
<feature type="compositionally biased region" description="Low complexity" evidence="2">
    <location>
        <begin position="310"/>
        <end position="321"/>
    </location>
</feature>
<evidence type="ECO:0000313" key="4">
    <source>
        <dbReference type="Proteomes" id="UP000816034"/>
    </source>
</evidence>
<dbReference type="GeneID" id="68101129"/>
<accession>A0AA88GKY3</accession>
<feature type="compositionally biased region" description="Polar residues" evidence="2">
    <location>
        <begin position="32"/>
        <end position="42"/>
    </location>
</feature>
<sequence length="321" mass="36502">MTSQYTSREKPSYSSMKGFMASSRDENEDSDTSQFSSNESSPLPTPASRHGGGISPFNPSLYWQNKSNNKMEPNEQIKHQQHEEALQAVRKTIESIQGELRTIASSALGDHIAKDLSSFLNNQNNNQTVILKSEKVIYLKNIENLVRQIKVLDETRKGEITSLKSMYEEKLAVLESELQKKESLVEILTRVSEEKDRVIDNIHLENGARVTTPKELRNMKQELNCLKRHLPETSETLSQLKKDRKKSRSPVETVYPKKVSLSSSSPSKDLNDLKEYFNKNSSVHSSPTLTDKTRWIQDSINNNRSSMNEKLPSLTKKTSSK</sequence>
<evidence type="ECO:0000313" key="3">
    <source>
        <dbReference type="EMBL" id="KAG2378053.1"/>
    </source>
</evidence>
<keyword evidence="1" id="KW-0175">Coiled coil</keyword>
<evidence type="ECO:0000256" key="1">
    <source>
        <dbReference type="SAM" id="Coils"/>
    </source>
</evidence>
<proteinExistence type="predicted"/>
<feature type="region of interest" description="Disordered" evidence="2">
    <location>
        <begin position="1"/>
        <end position="58"/>
    </location>
</feature>
<evidence type="ECO:0000256" key="2">
    <source>
        <dbReference type="SAM" id="MobiDB-lite"/>
    </source>
</evidence>
<feature type="region of interest" description="Disordered" evidence="2">
    <location>
        <begin position="235"/>
        <end position="270"/>
    </location>
</feature>
<dbReference type="RefSeq" id="XP_044545315.1">
    <property type="nucleotide sequence ID" value="XM_044698777.1"/>
</dbReference>
<protein>
    <submittedName>
        <fullName evidence="3">Uncharacterized protein</fullName>
    </submittedName>
</protein>
<reference evidence="3 4" key="1">
    <citation type="journal article" date="2018" name="BMC Genomics">
        <title>The genome of Naegleria lovaniensis, the basis for a comparative approach to unravel pathogenicity factors of the human pathogenic amoeba N. fowleri.</title>
        <authorList>
            <person name="Liechti N."/>
            <person name="Schurch N."/>
            <person name="Bruggmann R."/>
            <person name="Wittwer M."/>
        </authorList>
    </citation>
    <scope>NUCLEOTIDE SEQUENCE [LARGE SCALE GENOMIC DNA]</scope>
    <source>
        <strain evidence="3 4">ATCC 30569</strain>
    </source>
</reference>
<feature type="coiled-coil region" evidence="1">
    <location>
        <begin position="164"/>
        <end position="191"/>
    </location>
</feature>
<dbReference type="EMBL" id="PYSW02000035">
    <property type="protein sequence ID" value="KAG2378053.1"/>
    <property type="molecule type" value="Genomic_DNA"/>
</dbReference>
<dbReference type="AlphaFoldDB" id="A0AA88GKY3"/>
<feature type="region of interest" description="Disordered" evidence="2">
    <location>
        <begin position="300"/>
        <end position="321"/>
    </location>
</feature>
<comment type="caution">
    <text evidence="3">The sequence shown here is derived from an EMBL/GenBank/DDBJ whole genome shotgun (WGS) entry which is preliminary data.</text>
</comment>
<dbReference type="Proteomes" id="UP000816034">
    <property type="component" value="Unassembled WGS sequence"/>
</dbReference>
<name>A0AA88GKY3_NAELO</name>